<dbReference type="Proteomes" id="UP001477278">
    <property type="component" value="Unassembled WGS sequence"/>
</dbReference>
<dbReference type="InterPro" id="IPR027417">
    <property type="entry name" value="P-loop_NTPase"/>
</dbReference>
<dbReference type="Pfam" id="PF12476">
    <property type="entry name" value="DUF3696"/>
    <property type="match status" value="1"/>
</dbReference>
<proteinExistence type="predicted"/>
<feature type="domain" description="Endonuclease GajA/Old nuclease/RecF-like AAA" evidence="2">
    <location>
        <begin position="1"/>
        <end position="388"/>
    </location>
</feature>
<feature type="domain" description="DUF3696" evidence="1">
    <location>
        <begin position="403"/>
        <end position="446"/>
    </location>
</feature>
<evidence type="ECO:0000259" key="2">
    <source>
        <dbReference type="Pfam" id="PF13175"/>
    </source>
</evidence>
<comment type="caution">
    <text evidence="3">The sequence shown here is derived from an EMBL/GenBank/DDBJ whole genome shotgun (WGS) entry which is preliminary data.</text>
</comment>
<reference evidence="3 4" key="1">
    <citation type="submission" date="2024-05" db="EMBL/GenBank/DDBJ databases">
        <title>Genome sequencing of Marine Estuary Bacteria, Shewanella vesiculosa and S. baltica, and Pseudomonas syringae.</title>
        <authorList>
            <person name="Gurung A."/>
            <person name="Maclea K.S."/>
        </authorList>
    </citation>
    <scope>NUCLEOTIDE SEQUENCE [LARGE SCALE GENOMIC DNA]</scope>
    <source>
        <strain evidence="3 4">1A</strain>
    </source>
</reference>
<dbReference type="InterPro" id="IPR014592">
    <property type="entry name" value="P-loop_UCP034888"/>
</dbReference>
<gene>
    <name evidence="3" type="ORF">ABHN84_20850</name>
</gene>
<dbReference type="InterPro" id="IPR022532">
    <property type="entry name" value="DUF3696"/>
</dbReference>
<evidence type="ECO:0000313" key="4">
    <source>
        <dbReference type="Proteomes" id="UP001477278"/>
    </source>
</evidence>
<dbReference type="RefSeq" id="WP_347691095.1">
    <property type="nucleotide sequence ID" value="NZ_JBDPZN010000028.1"/>
</dbReference>
<organism evidence="3 4">
    <name type="scientific">Shewanella vesiculosa</name>
    <dbReference type="NCBI Taxonomy" id="518738"/>
    <lineage>
        <taxon>Bacteria</taxon>
        <taxon>Pseudomonadati</taxon>
        <taxon>Pseudomonadota</taxon>
        <taxon>Gammaproteobacteria</taxon>
        <taxon>Alteromonadales</taxon>
        <taxon>Shewanellaceae</taxon>
        <taxon>Shewanella</taxon>
    </lineage>
</organism>
<name>A0ABV0FV56_9GAMM</name>
<dbReference type="Pfam" id="PF13175">
    <property type="entry name" value="AAA_15"/>
    <property type="match status" value="1"/>
</dbReference>
<evidence type="ECO:0000313" key="3">
    <source>
        <dbReference type="EMBL" id="MEO3684715.1"/>
    </source>
</evidence>
<evidence type="ECO:0000259" key="1">
    <source>
        <dbReference type="Pfam" id="PF12476"/>
    </source>
</evidence>
<dbReference type="InterPro" id="IPR041685">
    <property type="entry name" value="AAA_GajA/Old/RecF-like"/>
</dbReference>
<dbReference type="SUPFAM" id="SSF52540">
    <property type="entry name" value="P-loop containing nucleoside triphosphate hydrolases"/>
    <property type="match status" value="1"/>
</dbReference>
<dbReference type="EMBL" id="JBDPZN010000028">
    <property type="protein sequence ID" value="MEO3684715.1"/>
    <property type="molecule type" value="Genomic_DNA"/>
</dbReference>
<keyword evidence="4" id="KW-1185">Reference proteome</keyword>
<dbReference type="PIRSF" id="PIRSF034888">
    <property type="entry name" value="P-loop_UCP034888"/>
    <property type="match status" value="1"/>
</dbReference>
<dbReference type="Gene3D" id="3.40.50.300">
    <property type="entry name" value="P-loop containing nucleotide triphosphate hydrolases"/>
    <property type="match status" value="1"/>
</dbReference>
<dbReference type="PANTHER" id="PTHR43581">
    <property type="entry name" value="ATP/GTP PHOSPHATASE"/>
    <property type="match status" value="1"/>
</dbReference>
<dbReference type="PANTHER" id="PTHR43581:SF4">
    <property type="entry name" value="ATP_GTP PHOSPHATASE"/>
    <property type="match status" value="1"/>
</dbReference>
<accession>A0ABV0FV56</accession>
<sequence length="457" mass="52064">MLKKISLSNFKAFHEMKELEIKNLTVIVGRNSCGKSSLMQSLLLLKQTLDSQNNTPLCLDGKYLKFSNLKELSFGLPKINSAKIGYELFLDNEDDNDNEDDKISGRIKIGYKNTRVEEGYTPSLSEYKVIIDKETKDLITSFTKISKTKAKSLAKSFIKHFEDEGESELSDVRVLFHKFLPEFIQLKFESINSEGKLEKKIINIPFFAVMNEEMELNSLLNSELKNIRYLSPIRARPERAYVHYSQDVSQLNEDGSNSAHILWTKKSEKVQWKNKDYPLSEAVNKCIDTIGLSQEISPDKVGDIIYKVGIKESSSGSDVSLADVGFGYSQVIPIILMGLLNKKENLMLIEQPEIHLHPSSAANLADLFLGFAENDKRFIIETHSQEFINKLRLRVIQNPELKKKINIVFVEQKKGCGSNVKQFEIDEDGMFPEWPEGFLDESESLARQILEARLGMD</sequence>
<protein>
    <submittedName>
        <fullName evidence="3">DUF3696 domain-containing protein</fullName>
    </submittedName>
</protein>
<dbReference type="InterPro" id="IPR051396">
    <property type="entry name" value="Bact_Antivir_Def_Nuclease"/>
</dbReference>